<dbReference type="GO" id="GO:0006508">
    <property type="term" value="P:proteolysis"/>
    <property type="evidence" value="ECO:0007669"/>
    <property type="project" value="InterPro"/>
</dbReference>
<dbReference type="PANTHER" id="PTHR42776:SF27">
    <property type="entry name" value="DIPEPTIDYL PEPTIDASE FAMILY MEMBER 6"/>
    <property type="match status" value="1"/>
</dbReference>
<evidence type="ECO:0000256" key="2">
    <source>
        <dbReference type="SAM" id="SignalP"/>
    </source>
</evidence>
<name>A0A7W2FDI6_9BURK</name>
<reference evidence="4 5" key="1">
    <citation type="submission" date="2020-07" db="EMBL/GenBank/DDBJ databases">
        <title>Novel species isolated from subtropical streams in China.</title>
        <authorList>
            <person name="Lu H."/>
        </authorList>
    </citation>
    <scope>NUCLEOTIDE SEQUENCE [LARGE SCALE GENOMIC DNA]</scope>
    <source>
        <strain evidence="4 5">LX47W</strain>
    </source>
</reference>
<evidence type="ECO:0000313" key="5">
    <source>
        <dbReference type="Proteomes" id="UP000573499"/>
    </source>
</evidence>
<accession>A0A7W2FDI6</accession>
<dbReference type="EMBL" id="JACEZU010000012">
    <property type="protein sequence ID" value="MBA5689743.1"/>
    <property type="molecule type" value="Genomic_DNA"/>
</dbReference>
<evidence type="ECO:0000313" key="4">
    <source>
        <dbReference type="EMBL" id="MBA5689743.1"/>
    </source>
</evidence>
<sequence length="663" mass="73202">MRLSHLKLATLALGCAMLARVASAAAPLPPLASFFENPAFTGARLSPSGQFLAAKVAIAGQRDRLAVVDLSNNEAQIAASFSDADIGQFMWVNDERLAFTASDRNVGPGDRRFAPGLYAVNRDGQRYRQLAARGNAFISDSMAHRMLPWNTYLLDQDGAQDSEFIYVLNPSIAGPGQLGDYHLQRLNTITGRAKSIDAPADNTHWLLDQHGEPRLTVTMEKGTSTIQYLDPATNQWRALSAFNPYTGKGQRFSPLGFAPDGKLYVSAWGPGQDKSALYLFDPATGKLGEQAVLRVQGYDFQGHVIQDQHKLLGVRYDGDARDTRWLDPEMQALQDAVDAKLSATINVLSLPARPATPWVLVEAYSDRQPHTYLLYNRDSKALQLVGETFAHITPADLGPQTVVHYPARDGLDIPALLTLPKDQHSKLPLVVLVHGGPYVRGNHWGFNPESQFLASRGYAVLEPEYRGSTGYGSRHFRAGWKQWGLKMQDDIADGARWAIDHGYADAGRICIAGASYGGYATLMGLVNNPELFKCGVDWVGVTDINLMYDGNWRFQSDLPDSFKQFGMPQLVGDQVKDAAQLEATSPLKQAARIKQPLLLAYGGADMRVPLYHGTKFYDAVKAGNSQVEWVEYPEEGHGWTLPKNRIDFWGRVEKFLDRNIGQH</sequence>
<dbReference type="SUPFAM" id="SSF82171">
    <property type="entry name" value="DPP6 N-terminal domain-like"/>
    <property type="match status" value="1"/>
</dbReference>
<feature type="signal peptide" evidence="2">
    <location>
        <begin position="1"/>
        <end position="24"/>
    </location>
</feature>
<feature type="domain" description="Peptidase S9 prolyl oligopeptidase catalytic" evidence="3">
    <location>
        <begin position="444"/>
        <end position="662"/>
    </location>
</feature>
<organism evidence="4 5">
    <name type="scientific">Rugamonas apoptosis</name>
    <dbReference type="NCBI Taxonomy" id="2758570"/>
    <lineage>
        <taxon>Bacteria</taxon>
        <taxon>Pseudomonadati</taxon>
        <taxon>Pseudomonadota</taxon>
        <taxon>Betaproteobacteria</taxon>
        <taxon>Burkholderiales</taxon>
        <taxon>Oxalobacteraceae</taxon>
        <taxon>Telluria group</taxon>
        <taxon>Rugamonas</taxon>
    </lineage>
</organism>
<dbReference type="Pfam" id="PF00326">
    <property type="entry name" value="Peptidase_S9"/>
    <property type="match status" value="1"/>
</dbReference>
<dbReference type="RefSeq" id="WP_182156538.1">
    <property type="nucleotide sequence ID" value="NZ_JACEZU010000012.1"/>
</dbReference>
<dbReference type="AlphaFoldDB" id="A0A7W2FDI6"/>
<feature type="chain" id="PRO_5031163993" evidence="2">
    <location>
        <begin position="25"/>
        <end position="663"/>
    </location>
</feature>
<comment type="caution">
    <text evidence="4">The sequence shown here is derived from an EMBL/GenBank/DDBJ whole genome shotgun (WGS) entry which is preliminary data.</text>
</comment>
<keyword evidence="5" id="KW-1185">Reference proteome</keyword>
<dbReference type="InterPro" id="IPR001375">
    <property type="entry name" value="Peptidase_S9_cat"/>
</dbReference>
<dbReference type="GO" id="GO:0004252">
    <property type="term" value="F:serine-type endopeptidase activity"/>
    <property type="evidence" value="ECO:0007669"/>
    <property type="project" value="TreeGrafter"/>
</dbReference>
<dbReference type="PANTHER" id="PTHR42776">
    <property type="entry name" value="SERINE PEPTIDASE S9 FAMILY MEMBER"/>
    <property type="match status" value="1"/>
</dbReference>
<evidence type="ECO:0000259" key="3">
    <source>
        <dbReference type="Pfam" id="PF00326"/>
    </source>
</evidence>
<evidence type="ECO:0000256" key="1">
    <source>
        <dbReference type="ARBA" id="ARBA00022801"/>
    </source>
</evidence>
<dbReference type="SUPFAM" id="SSF53474">
    <property type="entry name" value="alpha/beta-Hydrolases"/>
    <property type="match status" value="1"/>
</dbReference>
<keyword evidence="1" id="KW-0378">Hydrolase</keyword>
<dbReference type="Proteomes" id="UP000573499">
    <property type="component" value="Unassembled WGS sequence"/>
</dbReference>
<dbReference type="Gene3D" id="3.40.50.1820">
    <property type="entry name" value="alpha/beta hydrolase"/>
    <property type="match status" value="1"/>
</dbReference>
<gene>
    <name evidence="4" type="ORF">H3H39_22100</name>
</gene>
<keyword evidence="2" id="KW-0732">Signal</keyword>
<dbReference type="InterPro" id="IPR029058">
    <property type="entry name" value="AB_hydrolase_fold"/>
</dbReference>
<proteinExistence type="predicted"/>
<protein>
    <submittedName>
        <fullName evidence="4">S9 family peptidase</fullName>
    </submittedName>
</protein>